<evidence type="ECO:0000313" key="3">
    <source>
        <dbReference type="Proteomes" id="UP000694540"/>
    </source>
</evidence>
<dbReference type="GeneTree" id="ENSGT00940000156982"/>
<sequence length="157" mass="17390">MTWPLSPRTSSPIIPSWVVQFQSHQPLVLPSSRHNHGGALGVSPRQPEEIEAEAEELSPLLSNKLCRQGSPGVSFGLSVFNLMNAIMGSDILGLPYVILPGFSFLLLIVALLTYNSVHLLFSMCLQTSYLVHELTSSWFFMKNQCTCLPLTEFLQSL</sequence>
<dbReference type="Proteomes" id="UP000694540">
    <property type="component" value="Unplaced"/>
</dbReference>
<evidence type="ECO:0000313" key="2">
    <source>
        <dbReference type="Ensembl" id="ENSCWAP00000000741.1"/>
    </source>
</evidence>
<keyword evidence="1" id="KW-0812">Transmembrane</keyword>
<keyword evidence="3" id="KW-1185">Reference proteome</keyword>
<dbReference type="AlphaFoldDB" id="A0A8C3VJY2"/>
<name>A0A8C3VJY2_9CETA</name>
<dbReference type="Ensembl" id="ENSCWAT00000000835.1">
    <property type="protein sequence ID" value="ENSCWAP00000000741.1"/>
    <property type="gene ID" value="ENSCWAG00000000641.1"/>
</dbReference>
<evidence type="ECO:0000256" key="1">
    <source>
        <dbReference type="SAM" id="Phobius"/>
    </source>
</evidence>
<reference evidence="2" key="2">
    <citation type="submission" date="2025-09" db="UniProtKB">
        <authorList>
            <consortium name="Ensembl"/>
        </authorList>
    </citation>
    <scope>IDENTIFICATION</scope>
</reference>
<keyword evidence="1" id="KW-0472">Membrane</keyword>
<accession>A0A8C3VJY2</accession>
<reference evidence="2" key="1">
    <citation type="submission" date="2025-08" db="UniProtKB">
        <authorList>
            <consortium name="Ensembl"/>
        </authorList>
    </citation>
    <scope>IDENTIFICATION</scope>
</reference>
<organism evidence="2 3">
    <name type="scientific">Catagonus wagneri</name>
    <name type="common">Chacoan peccary</name>
    <dbReference type="NCBI Taxonomy" id="51154"/>
    <lineage>
        <taxon>Eukaryota</taxon>
        <taxon>Metazoa</taxon>
        <taxon>Chordata</taxon>
        <taxon>Craniata</taxon>
        <taxon>Vertebrata</taxon>
        <taxon>Euteleostomi</taxon>
        <taxon>Mammalia</taxon>
        <taxon>Eutheria</taxon>
        <taxon>Laurasiatheria</taxon>
        <taxon>Artiodactyla</taxon>
        <taxon>Suina</taxon>
        <taxon>Tayassuidae</taxon>
        <taxon>Catagonus</taxon>
    </lineage>
</organism>
<proteinExistence type="predicted"/>
<protein>
    <submittedName>
        <fullName evidence="2">Uncharacterized protein</fullName>
    </submittedName>
</protein>
<feature type="transmembrane region" description="Helical" evidence="1">
    <location>
        <begin position="93"/>
        <end position="114"/>
    </location>
</feature>
<keyword evidence="1" id="KW-1133">Transmembrane helix</keyword>